<evidence type="ECO:0000259" key="1">
    <source>
        <dbReference type="Pfam" id="PF07171"/>
    </source>
</evidence>
<comment type="caution">
    <text evidence="3">The sequence shown here is derived from an EMBL/GenBank/DDBJ whole genome shotgun (WGS) entry which is preliminary data.</text>
</comment>
<dbReference type="RefSeq" id="WP_113960779.1">
    <property type="nucleotide sequence ID" value="NZ_QNRR01000010.1"/>
</dbReference>
<dbReference type="Pfam" id="PF07171">
    <property type="entry name" value="MlrC_C"/>
    <property type="match status" value="1"/>
</dbReference>
<dbReference type="OrthoDB" id="9815420at2"/>
<proteinExistence type="predicted"/>
<accession>A0A366HCP0</accession>
<organism evidence="3 4">
    <name type="scientific">Roseimicrobium gellanilyticum</name>
    <dbReference type="NCBI Taxonomy" id="748857"/>
    <lineage>
        <taxon>Bacteria</taxon>
        <taxon>Pseudomonadati</taxon>
        <taxon>Verrucomicrobiota</taxon>
        <taxon>Verrucomicrobiia</taxon>
        <taxon>Verrucomicrobiales</taxon>
        <taxon>Verrucomicrobiaceae</taxon>
        <taxon>Roseimicrobium</taxon>
    </lineage>
</organism>
<feature type="domain" description="Microcystin LR degradation protein MlrC C-terminal" evidence="1">
    <location>
        <begin position="308"/>
        <end position="487"/>
    </location>
</feature>
<reference evidence="3 4" key="1">
    <citation type="submission" date="2018-06" db="EMBL/GenBank/DDBJ databases">
        <title>Genomic Encyclopedia of Type Strains, Phase IV (KMG-IV): sequencing the most valuable type-strain genomes for metagenomic binning, comparative biology and taxonomic classification.</title>
        <authorList>
            <person name="Goeker M."/>
        </authorList>
    </citation>
    <scope>NUCLEOTIDE SEQUENCE [LARGE SCALE GENOMIC DNA]</scope>
    <source>
        <strain evidence="3 4">DSM 25532</strain>
    </source>
</reference>
<keyword evidence="4" id="KW-1185">Reference proteome</keyword>
<sequence length="501" mass="54184">MSRILLAGIFHETHTFVDDRTELKDFAVLRGAEMLACKGDGSPLGGFLEAAARYGWEILPTVDMRAQPGGMVADEVLDVWWRDFLVEGASDALRDGKVDAIYLVLHGAMTTPTHDDVEGEILERIRNLEGGATLPIFGVYDLHAHFTERMARHASCLVGYRENPHTDGEAMAILAAELLHGTLQTESSPRMYWRHAGIVWPPTGTGTADSPMRDLEVVARRLEQEHSSFLAVNVIAGFAFGDTPDTGVSFSIATTGDEFEADTALKQLRHAAWELRRSGDKTEPPVGDIVKDLVAERPELPRGPVVLVEPADNIGGGAPGDGTGLLRALVRHRAMGAVVAIVDPRAVAALQEVQIGGTTILDIGGKGSRLDEGPYSLGVTLVSRSDGTFHLEDRQSHLASMCGSTFHMGPCAVVRHAGVTILLTSVKTPPFDLAQWRSQGIHPETVAIIGVKAAVAHRRAYDGVASKMIWVDTPGPCCSDVRKLPYVKIRRPIWPLSEGEK</sequence>
<protein>
    <submittedName>
        <fullName evidence="3">Microcystin degradation protein MlrC</fullName>
    </submittedName>
</protein>
<dbReference type="Proteomes" id="UP000253426">
    <property type="component" value="Unassembled WGS sequence"/>
</dbReference>
<name>A0A366HCP0_9BACT</name>
<evidence type="ECO:0000259" key="2">
    <source>
        <dbReference type="Pfam" id="PF07364"/>
    </source>
</evidence>
<dbReference type="EMBL" id="QNRR01000010">
    <property type="protein sequence ID" value="RBP39007.1"/>
    <property type="molecule type" value="Genomic_DNA"/>
</dbReference>
<evidence type="ECO:0000313" key="4">
    <source>
        <dbReference type="Proteomes" id="UP000253426"/>
    </source>
</evidence>
<dbReference type="InterPro" id="IPR010799">
    <property type="entry name" value="MlrC_C"/>
</dbReference>
<dbReference type="InterPro" id="IPR015995">
    <property type="entry name" value="MlrC_N"/>
</dbReference>
<dbReference type="AlphaFoldDB" id="A0A366HCP0"/>
<dbReference type="Pfam" id="PF07364">
    <property type="entry name" value="DUF1485"/>
    <property type="match status" value="1"/>
</dbReference>
<feature type="domain" description="Microcystin LR degradation protein MlrC N-terminal" evidence="2">
    <location>
        <begin position="3"/>
        <end position="288"/>
    </location>
</feature>
<evidence type="ECO:0000313" key="3">
    <source>
        <dbReference type="EMBL" id="RBP39007.1"/>
    </source>
</evidence>
<gene>
    <name evidence="3" type="ORF">DES53_11030</name>
</gene>